<dbReference type="RefSeq" id="WP_013121325.1">
    <property type="nucleotide sequence ID" value="NC_014152.1"/>
</dbReference>
<dbReference type="OrthoDB" id="1807618at2"/>
<dbReference type="AlphaFoldDB" id="D5XAX7"/>
<dbReference type="HOGENOM" id="CLU_1824434_0_0_9"/>
<evidence type="ECO:0000313" key="1">
    <source>
        <dbReference type="EMBL" id="ADG83331.1"/>
    </source>
</evidence>
<dbReference type="Pfam" id="PF09484">
    <property type="entry name" value="Cas_TM1802"/>
    <property type="match status" value="1"/>
</dbReference>
<keyword evidence="2" id="KW-1185">Reference proteome</keyword>
<dbReference type="EMBL" id="CP002028">
    <property type="protein sequence ID" value="ADG83331.1"/>
    <property type="molecule type" value="Genomic_DNA"/>
</dbReference>
<accession>D5XAX7</accession>
<dbReference type="InterPro" id="IPR013389">
    <property type="entry name" value="CRISPR-assoc_prot_Cas8b"/>
</dbReference>
<proteinExistence type="predicted"/>
<dbReference type="Proteomes" id="UP000002377">
    <property type="component" value="Chromosome"/>
</dbReference>
<gene>
    <name evidence="1" type="ordered locus">TherJR_2494</name>
</gene>
<name>D5XAX7_THEPJ</name>
<reference evidence="1 2" key="1">
    <citation type="submission" date="2010-05" db="EMBL/GenBank/DDBJ databases">
        <title>Complete sequence of Thermincola sp. JR.</title>
        <authorList>
            <consortium name="US DOE Joint Genome Institute"/>
            <person name="Lucas S."/>
            <person name="Copeland A."/>
            <person name="Lapidus A."/>
            <person name="Cheng J.-F."/>
            <person name="Bruce D."/>
            <person name="Goodwin L."/>
            <person name="Pitluck S."/>
            <person name="Chertkov O."/>
            <person name="Detter J.C."/>
            <person name="Han C."/>
            <person name="Tapia R."/>
            <person name="Land M."/>
            <person name="Hauser L."/>
            <person name="Kyrpides N."/>
            <person name="Mikhailova N."/>
            <person name="Hazen T.C."/>
            <person name="Woyke T."/>
        </authorList>
    </citation>
    <scope>NUCLEOTIDE SEQUENCE [LARGE SCALE GENOMIC DNA]</scope>
    <source>
        <strain evidence="1 2">JR</strain>
    </source>
</reference>
<evidence type="ECO:0000313" key="2">
    <source>
        <dbReference type="Proteomes" id="UP000002377"/>
    </source>
</evidence>
<sequence>MNLDWLEGFADPYLKTPFGQGVFLGGIILGMVAKYQVNNDDDIDSAPMFKQIMFGKMQRRDLLRHLSRVPELLRAYDIPYNFYVQQLARKAGDLLLQGSGEMGVDGNFVFSVAFLNASEYFWRIFGRPEEEKLEDEERGE</sequence>
<evidence type="ECO:0008006" key="3">
    <source>
        <dbReference type="Google" id="ProtNLM"/>
    </source>
</evidence>
<dbReference type="eggNOG" id="ENOG5032T4P">
    <property type="taxonomic scope" value="Bacteria"/>
</dbReference>
<protein>
    <recommendedName>
        <fullName evidence="3">CRISPR-associated protein</fullName>
    </recommendedName>
</protein>
<organism evidence="1 2">
    <name type="scientific">Thermincola potens (strain JR)</name>
    <dbReference type="NCBI Taxonomy" id="635013"/>
    <lineage>
        <taxon>Bacteria</taxon>
        <taxon>Bacillati</taxon>
        <taxon>Bacillota</taxon>
        <taxon>Clostridia</taxon>
        <taxon>Eubacteriales</taxon>
        <taxon>Thermincolaceae</taxon>
        <taxon>Thermincola</taxon>
    </lineage>
</organism>
<dbReference type="KEGG" id="tjr:TherJR_2494"/>
<dbReference type="STRING" id="635013.TherJR_2494"/>